<accession>A0A210PGX6</accession>
<protein>
    <submittedName>
        <fullName evidence="2">Spondin-1</fullName>
    </submittedName>
</protein>
<dbReference type="PANTHER" id="PTHR20920">
    <property type="entry name" value="RPE-SPONDIN"/>
    <property type="match status" value="1"/>
</dbReference>
<evidence type="ECO:0000313" key="3">
    <source>
        <dbReference type="Proteomes" id="UP000242188"/>
    </source>
</evidence>
<feature type="transmembrane region" description="Helical" evidence="1">
    <location>
        <begin position="7"/>
        <end position="25"/>
    </location>
</feature>
<proteinExistence type="predicted"/>
<dbReference type="AlphaFoldDB" id="A0A210PGX6"/>
<keyword evidence="3" id="KW-1185">Reference proteome</keyword>
<name>A0A210PGX6_MIZYE</name>
<keyword evidence="1" id="KW-0472">Membrane</keyword>
<dbReference type="PROSITE" id="PS50092">
    <property type="entry name" value="TSP1"/>
    <property type="match status" value="3"/>
</dbReference>
<dbReference type="EMBL" id="NEDP02076710">
    <property type="protein sequence ID" value="OWF35738.1"/>
    <property type="molecule type" value="Genomic_DNA"/>
</dbReference>
<dbReference type="Pfam" id="PF00090">
    <property type="entry name" value="TSP_1"/>
    <property type="match status" value="2"/>
</dbReference>
<sequence length="269" mass="30199">MSISRGIYFHLPGIWSIVLITLVLTCVCGTPCDPRDCIVSDWGHWTECSQSCGEDGVAERTRRVLQEAACGGICDVNVTETDECNRWCCAQDCRYSAWSAWSNYLCSRECDNTTQRAHRKKTRDIIATEKCGGYCSQVVHERQCGNLCCYRDCVESWWMEWGPCVGQCEQKGVQSRRKRITQEAACGGIPCSESSEERQCYVGCCPVHCEVGEWGEWSVCNSTCGNGHLYRSRFVQPADCGGRSCPDPTELQIYECSNYVDIDCVVSIK</sequence>
<dbReference type="InterPro" id="IPR000884">
    <property type="entry name" value="TSP1_rpt"/>
</dbReference>
<dbReference type="OrthoDB" id="347314at2759"/>
<dbReference type="SUPFAM" id="SSF82895">
    <property type="entry name" value="TSP-1 type 1 repeat"/>
    <property type="match status" value="2"/>
</dbReference>
<keyword evidence="1" id="KW-0812">Transmembrane</keyword>
<dbReference type="InterPro" id="IPR036383">
    <property type="entry name" value="TSP1_rpt_sf"/>
</dbReference>
<evidence type="ECO:0000313" key="2">
    <source>
        <dbReference type="EMBL" id="OWF35738.1"/>
    </source>
</evidence>
<dbReference type="STRING" id="6573.A0A210PGX6"/>
<dbReference type="InterPro" id="IPR039942">
    <property type="entry name" value="SBSPO"/>
</dbReference>
<keyword evidence="1" id="KW-1133">Transmembrane helix</keyword>
<dbReference type="Proteomes" id="UP000242188">
    <property type="component" value="Unassembled WGS sequence"/>
</dbReference>
<dbReference type="PANTHER" id="PTHR20920:SF5">
    <property type="entry name" value="SMB DOMAIN-CONTAINING PROTEIN"/>
    <property type="match status" value="1"/>
</dbReference>
<dbReference type="Gene3D" id="2.20.100.10">
    <property type="entry name" value="Thrombospondin type-1 (TSP1) repeat"/>
    <property type="match status" value="3"/>
</dbReference>
<dbReference type="SMART" id="SM00209">
    <property type="entry name" value="TSP1"/>
    <property type="match status" value="4"/>
</dbReference>
<comment type="caution">
    <text evidence="2">The sequence shown here is derived from an EMBL/GenBank/DDBJ whole genome shotgun (WGS) entry which is preliminary data.</text>
</comment>
<reference evidence="2 3" key="1">
    <citation type="journal article" date="2017" name="Nat. Ecol. Evol.">
        <title>Scallop genome provides insights into evolution of bilaterian karyotype and development.</title>
        <authorList>
            <person name="Wang S."/>
            <person name="Zhang J."/>
            <person name="Jiao W."/>
            <person name="Li J."/>
            <person name="Xun X."/>
            <person name="Sun Y."/>
            <person name="Guo X."/>
            <person name="Huan P."/>
            <person name="Dong B."/>
            <person name="Zhang L."/>
            <person name="Hu X."/>
            <person name="Sun X."/>
            <person name="Wang J."/>
            <person name="Zhao C."/>
            <person name="Wang Y."/>
            <person name="Wang D."/>
            <person name="Huang X."/>
            <person name="Wang R."/>
            <person name="Lv J."/>
            <person name="Li Y."/>
            <person name="Zhang Z."/>
            <person name="Liu B."/>
            <person name="Lu W."/>
            <person name="Hui Y."/>
            <person name="Liang J."/>
            <person name="Zhou Z."/>
            <person name="Hou R."/>
            <person name="Li X."/>
            <person name="Liu Y."/>
            <person name="Li H."/>
            <person name="Ning X."/>
            <person name="Lin Y."/>
            <person name="Zhao L."/>
            <person name="Xing Q."/>
            <person name="Dou J."/>
            <person name="Li Y."/>
            <person name="Mao J."/>
            <person name="Guo H."/>
            <person name="Dou H."/>
            <person name="Li T."/>
            <person name="Mu C."/>
            <person name="Jiang W."/>
            <person name="Fu Q."/>
            <person name="Fu X."/>
            <person name="Miao Y."/>
            <person name="Liu J."/>
            <person name="Yu Q."/>
            <person name="Li R."/>
            <person name="Liao H."/>
            <person name="Li X."/>
            <person name="Kong Y."/>
            <person name="Jiang Z."/>
            <person name="Chourrout D."/>
            <person name="Li R."/>
            <person name="Bao Z."/>
        </authorList>
    </citation>
    <scope>NUCLEOTIDE SEQUENCE [LARGE SCALE GENOMIC DNA]</scope>
    <source>
        <strain evidence="2 3">PY_sf001</strain>
    </source>
</reference>
<gene>
    <name evidence="2" type="ORF">KP79_PYT26068</name>
</gene>
<evidence type="ECO:0000256" key="1">
    <source>
        <dbReference type="SAM" id="Phobius"/>
    </source>
</evidence>
<organism evidence="2 3">
    <name type="scientific">Mizuhopecten yessoensis</name>
    <name type="common">Japanese scallop</name>
    <name type="synonym">Patinopecten yessoensis</name>
    <dbReference type="NCBI Taxonomy" id="6573"/>
    <lineage>
        <taxon>Eukaryota</taxon>
        <taxon>Metazoa</taxon>
        <taxon>Spiralia</taxon>
        <taxon>Lophotrochozoa</taxon>
        <taxon>Mollusca</taxon>
        <taxon>Bivalvia</taxon>
        <taxon>Autobranchia</taxon>
        <taxon>Pteriomorphia</taxon>
        <taxon>Pectinida</taxon>
        <taxon>Pectinoidea</taxon>
        <taxon>Pectinidae</taxon>
        <taxon>Mizuhopecten</taxon>
    </lineage>
</organism>